<accession>A0A316L3X1</accession>
<evidence type="ECO:0000259" key="2">
    <source>
        <dbReference type="PROSITE" id="PS51762"/>
    </source>
</evidence>
<gene>
    <name evidence="3" type="ORF">DKG77_11995</name>
</gene>
<dbReference type="InterPro" id="IPR013320">
    <property type="entry name" value="ConA-like_dom_sf"/>
</dbReference>
<dbReference type="Pfam" id="PF00722">
    <property type="entry name" value="Glyco_hydro_16"/>
    <property type="match status" value="1"/>
</dbReference>
<comment type="caution">
    <text evidence="3">The sequence shown here is derived from an EMBL/GenBank/DDBJ whole genome shotgun (WGS) entry which is preliminary data.</text>
</comment>
<reference evidence="3 4" key="1">
    <citation type="submission" date="2018-05" db="EMBL/GenBank/DDBJ databases">
        <title>Complete genome sequence of Flagellimonas aquimarina ECD12 isolated from seaweed Ecklonia cava.</title>
        <authorList>
            <person name="Choi S."/>
            <person name="Seong C."/>
        </authorList>
    </citation>
    <scope>NUCLEOTIDE SEQUENCE [LARGE SCALE GENOMIC DNA]</scope>
    <source>
        <strain evidence="3 4">ECD12</strain>
    </source>
</reference>
<dbReference type="EMBL" id="QGEG01000002">
    <property type="protein sequence ID" value="PWL38943.1"/>
    <property type="molecule type" value="Genomic_DNA"/>
</dbReference>
<name>A0A316L3X1_9FLAO</name>
<feature type="domain" description="GH16" evidence="2">
    <location>
        <begin position="35"/>
        <end position="307"/>
    </location>
</feature>
<keyword evidence="4" id="KW-1185">Reference proteome</keyword>
<evidence type="ECO:0000256" key="1">
    <source>
        <dbReference type="ARBA" id="ARBA00006865"/>
    </source>
</evidence>
<dbReference type="PANTHER" id="PTHR10963">
    <property type="entry name" value="GLYCOSYL HYDROLASE-RELATED"/>
    <property type="match status" value="1"/>
</dbReference>
<evidence type="ECO:0000313" key="3">
    <source>
        <dbReference type="EMBL" id="PWL38943.1"/>
    </source>
</evidence>
<dbReference type="PANTHER" id="PTHR10963:SF55">
    <property type="entry name" value="GLYCOSIDE HYDROLASE FAMILY 16 PROTEIN"/>
    <property type="match status" value="1"/>
</dbReference>
<dbReference type="SUPFAM" id="SSF49899">
    <property type="entry name" value="Concanavalin A-like lectins/glucanases"/>
    <property type="match status" value="1"/>
</dbReference>
<dbReference type="AlphaFoldDB" id="A0A316L3X1"/>
<dbReference type="OrthoDB" id="9809583at2"/>
<dbReference type="Proteomes" id="UP000245762">
    <property type="component" value="Unassembled WGS sequence"/>
</dbReference>
<organism evidence="3 4">
    <name type="scientific">Flagellimonas aquimarina</name>
    <dbReference type="NCBI Taxonomy" id="2201895"/>
    <lineage>
        <taxon>Bacteria</taxon>
        <taxon>Pseudomonadati</taxon>
        <taxon>Bacteroidota</taxon>
        <taxon>Flavobacteriia</taxon>
        <taxon>Flavobacteriales</taxon>
        <taxon>Flavobacteriaceae</taxon>
        <taxon>Flagellimonas</taxon>
    </lineage>
</organism>
<dbReference type="CDD" id="cd08023">
    <property type="entry name" value="GH16_laminarinase_like"/>
    <property type="match status" value="1"/>
</dbReference>
<dbReference type="Gene3D" id="2.60.120.200">
    <property type="match status" value="1"/>
</dbReference>
<protein>
    <recommendedName>
        <fullName evidence="2">GH16 domain-containing protein</fullName>
    </recommendedName>
</protein>
<proteinExistence type="inferred from homology"/>
<dbReference type="GO" id="GO:0005975">
    <property type="term" value="P:carbohydrate metabolic process"/>
    <property type="evidence" value="ECO:0007669"/>
    <property type="project" value="InterPro"/>
</dbReference>
<sequence length="307" mass="35455">MCNQIIMKKYIFLLPAILILSCKQQHKENAKTINVLEANNTVKKQTLDRFENKDSLGQYSLVWSDEFYGSGIIDTTKWFHQTKLPPGGSWYGGLIQHYTDRTTNSYVNDGYLNLVAKKERLTDQGETKEYTSVRLNSKFAFTYGRVEVRAKLPKGTGTWPAIWMLSKNIDEDGAYWDNQGFGTTKWPHCGEIDILEHWGKNQDYVQSAVHNTSSYGYNVGNLGGQKLLSASDQFHTYILNWSREKLVFSVDDVVHYTYAPQIKNSETWPYDTEQYILMNIAIEPDIDPKFSESTMEIDFIRVFQSRN</sequence>
<evidence type="ECO:0000313" key="4">
    <source>
        <dbReference type="Proteomes" id="UP000245762"/>
    </source>
</evidence>
<dbReference type="InterPro" id="IPR000757">
    <property type="entry name" value="Beta-glucanase-like"/>
</dbReference>
<dbReference type="GO" id="GO:0004553">
    <property type="term" value="F:hydrolase activity, hydrolyzing O-glycosyl compounds"/>
    <property type="evidence" value="ECO:0007669"/>
    <property type="project" value="InterPro"/>
</dbReference>
<dbReference type="InterPro" id="IPR050546">
    <property type="entry name" value="Glycosyl_Hydrlase_16"/>
</dbReference>
<comment type="similarity">
    <text evidence="1">Belongs to the glycosyl hydrolase 16 family.</text>
</comment>
<dbReference type="PROSITE" id="PS51762">
    <property type="entry name" value="GH16_2"/>
    <property type="match status" value="1"/>
</dbReference>